<evidence type="ECO:0000313" key="1">
    <source>
        <dbReference type="EMBL" id="KAI5652355.1"/>
    </source>
</evidence>
<gene>
    <name evidence="1" type="ORF">M9H77_29542</name>
</gene>
<proteinExistence type="predicted"/>
<dbReference type="Proteomes" id="UP001060085">
    <property type="component" value="Linkage Group LG07"/>
</dbReference>
<name>A0ACB9ZWJ9_CATRO</name>
<evidence type="ECO:0000313" key="2">
    <source>
        <dbReference type="Proteomes" id="UP001060085"/>
    </source>
</evidence>
<sequence>MATIPFYSMQTLKLPASILESLEQISRTFFWGDEDGKRRMHTIAWEKICQEKAKGGLAIRNLKNMNKAFLAKLAWHFLHEPNRLWAQILWKKYGSPMKQRNTLAGAFHIWKGILTRTKSFLEAAFRDGG</sequence>
<organism evidence="1 2">
    <name type="scientific">Catharanthus roseus</name>
    <name type="common">Madagascar periwinkle</name>
    <name type="synonym">Vinca rosea</name>
    <dbReference type="NCBI Taxonomy" id="4058"/>
    <lineage>
        <taxon>Eukaryota</taxon>
        <taxon>Viridiplantae</taxon>
        <taxon>Streptophyta</taxon>
        <taxon>Embryophyta</taxon>
        <taxon>Tracheophyta</taxon>
        <taxon>Spermatophyta</taxon>
        <taxon>Magnoliopsida</taxon>
        <taxon>eudicotyledons</taxon>
        <taxon>Gunneridae</taxon>
        <taxon>Pentapetalae</taxon>
        <taxon>asterids</taxon>
        <taxon>lamiids</taxon>
        <taxon>Gentianales</taxon>
        <taxon>Apocynaceae</taxon>
        <taxon>Rauvolfioideae</taxon>
        <taxon>Vinceae</taxon>
        <taxon>Catharanthinae</taxon>
        <taxon>Catharanthus</taxon>
    </lineage>
</organism>
<dbReference type="EMBL" id="CM044707">
    <property type="protein sequence ID" value="KAI5652355.1"/>
    <property type="molecule type" value="Genomic_DNA"/>
</dbReference>
<protein>
    <submittedName>
        <fullName evidence="1">Uncharacterized protein</fullName>
    </submittedName>
</protein>
<accession>A0ACB9ZWJ9</accession>
<comment type="caution">
    <text evidence="1">The sequence shown here is derived from an EMBL/GenBank/DDBJ whole genome shotgun (WGS) entry which is preliminary data.</text>
</comment>
<keyword evidence="2" id="KW-1185">Reference proteome</keyword>
<reference evidence="2" key="1">
    <citation type="journal article" date="2023" name="Nat. Plants">
        <title>Single-cell RNA sequencing provides a high-resolution roadmap for understanding the multicellular compartmentation of specialized metabolism.</title>
        <authorList>
            <person name="Sun S."/>
            <person name="Shen X."/>
            <person name="Li Y."/>
            <person name="Li Y."/>
            <person name="Wang S."/>
            <person name="Li R."/>
            <person name="Zhang H."/>
            <person name="Shen G."/>
            <person name="Guo B."/>
            <person name="Wei J."/>
            <person name="Xu J."/>
            <person name="St-Pierre B."/>
            <person name="Chen S."/>
            <person name="Sun C."/>
        </authorList>
    </citation>
    <scope>NUCLEOTIDE SEQUENCE [LARGE SCALE GENOMIC DNA]</scope>
</reference>